<evidence type="ECO:0000313" key="9">
    <source>
        <dbReference type="Proteomes" id="UP000271098"/>
    </source>
</evidence>
<dbReference type="SMART" id="SM00220">
    <property type="entry name" value="S_TKc"/>
    <property type="match status" value="1"/>
</dbReference>
<dbReference type="Proteomes" id="UP000271098">
    <property type="component" value="Unassembled WGS sequence"/>
</dbReference>
<dbReference type="PROSITE" id="PS50011">
    <property type="entry name" value="PROTEIN_KINASE_DOM"/>
    <property type="match status" value="1"/>
</dbReference>
<dbReference type="InterPro" id="IPR011009">
    <property type="entry name" value="Kinase-like_dom_sf"/>
</dbReference>
<dbReference type="WBParaSite" id="GPUH_0001170501-mRNA-1">
    <property type="protein sequence ID" value="GPUH_0001170501-mRNA-1"/>
    <property type="gene ID" value="GPUH_0001170501"/>
</dbReference>
<feature type="domain" description="Protein kinase" evidence="7">
    <location>
        <begin position="1"/>
        <end position="262"/>
    </location>
</feature>
<organism evidence="10">
    <name type="scientific">Gongylonema pulchrum</name>
    <dbReference type="NCBI Taxonomy" id="637853"/>
    <lineage>
        <taxon>Eukaryota</taxon>
        <taxon>Metazoa</taxon>
        <taxon>Ecdysozoa</taxon>
        <taxon>Nematoda</taxon>
        <taxon>Chromadorea</taxon>
        <taxon>Rhabditida</taxon>
        <taxon>Spirurina</taxon>
        <taxon>Spiruromorpha</taxon>
        <taxon>Spiruroidea</taxon>
        <taxon>Gongylonematidae</taxon>
        <taxon>Gongylonema</taxon>
    </lineage>
</organism>
<gene>
    <name evidence="8" type="ORF">GPUH_LOCUS11691</name>
</gene>
<dbReference type="AlphaFoldDB" id="A0A183DSK0"/>
<proteinExistence type="predicted"/>
<dbReference type="EMBL" id="UYRT01078733">
    <property type="protein sequence ID" value="VDN19114.1"/>
    <property type="molecule type" value="Genomic_DNA"/>
</dbReference>
<keyword evidence="6" id="KW-0812">Transmembrane</keyword>
<reference evidence="8 9" key="2">
    <citation type="submission" date="2018-11" db="EMBL/GenBank/DDBJ databases">
        <authorList>
            <consortium name="Pathogen Informatics"/>
        </authorList>
    </citation>
    <scope>NUCLEOTIDE SEQUENCE [LARGE SCALE GENOMIC DNA]</scope>
</reference>
<dbReference type="Pfam" id="PF00069">
    <property type="entry name" value="Pkinase"/>
    <property type="match status" value="2"/>
</dbReference>
<dbReference type="GO" id="GO:0000226">
    <property type="term" value="P:microtubule cytoskeleton organization"/>
    <property type="evidence" value="ECO:0007669"/>
    <property type="project" value="TreeGrafter"/>
</dbReference>
<reference evidence="10" key="1">
    <citation type="submission" date="2016-06" db="UniProtKB">
        <authorList>
            <consortium name="WormBaseParasite"/>
        </authorList>
    </citation>
    <scope>IDENTIFICATION</scope>
</reference>
<dbReference type="OrthoDB" id="193931at2759"/>
<evidence type="ECO:0000256" key="6">
    <source>
        <dbReference type="SAM" id="Phobius"/>
    </source>
</evidence>
<keyword evidence="4" id="KW-0418">Kinase</keyword>
<dbReference type="GO" id="GO:0005737">
    <property type="term" value="C:cytoplasm"/>
    <property type="evidence" value="ECO:0007669"/>
    <property type="project" value="TreeGrafter"/>
</dbReference>
<keyword evidence="2" id="KW-0808">Transferase</keyword>
<keyword evidence="5" id="KW-0067">ATP-binding</keyword>
<evidence type="ECO:0000313" key="8">
    <source>
        <dbReference type="EMBL" id="VDN19114.1"/>
    </source>
</evidence>
<keyword evidence="6" id="KW-1133">Transmembrane helix</keyword>
<keyword evidence="9" id="KW-1185">Reference proteome</keyword>
<sequence>MFRSKSDYIVRFLPRELKIVPTLNHNNVVKVYDVSFMSKSDYIVRFLPRELKIVPTLNHNNVVKYLKANEIAHRDLKCENIFLDRYGNIKLGDFGFSRIMHNGDVSYTFCGSKGYVPPEILKSQPHIGFYVDLWSLGVVMFVTVTGLMPYDDRKPKKMLLKQLQHRCNAKRNVLSNFRSQPHIGFYVDLWSLGVVMFVTVTGLMPYDDRKPKKMLLKQLQHRLTFPEKVPLSEEVKLLIFDILHPVPEKRKPYPEILKSSWLVNTPYHFRSKESLDPIKEEETLKNGKK</sequence>
<evidence type="ECO:0000256" key="2">
    <source>
        <dbReference type="ARBA" id="ARBA00022679"/>
    </source>
</evidence>
<evidence type="ECO:0000256" key="1">
    <source>
        <dbReference type="ARBA" id="ARBA00022527"/>
    </source>
</evidence>
<dbReference type="GO" id="GO:0050321">
    <property type="term" value="F:tau-protein kinase activity"/>
    <property type="evidence" value="ECO:0007669"/>
    <property type="project" value="TreeGrafter"/>
</dbReference>
<dbReference type="PANTHER" id="PTHR24346:SF82">
    <property type="entry name" value="KP78A-RELATED"/>
    <property type="match status" value="1"/>
</dbReference>
<evidence type="ECO:0000256" key="5">
    <source>
        <dbReference type="ARBA" id="ARBA00022840"/>
    </source>
</evidence>
<keyword evidence="1" id="KW-0723">Serine/threonine-protein kinase</keyword>
<dbReference type="PROSITE" id="PS00108">
    <property type="entry name" value="PROTEIN_KINASE_ST"/>
    <property type="match status" value="1"/>
</dbReference>
<dbReference type="GO" id="GO:0035556">
    <property type="term" value="P:intracellular signal transduction"/>
    <property type="evidence" value="ECO:0007669"/>
    <property type="project" value="TreeGrafter"/>
</dbReference>
<dbReference type="PANTHER" id="PTHR24346">
    <property type="entry name" value="MAP/MICROTUBULE AFFINITY-REGULATING KINASE"/>
    <property type="match status" value="1"/>
</dbReference>
<protein>
    <submittedName>
        <fullName evidence="10">Protein kinase domain-containing protein</fullName>
    </submittedName>
</protein>
<evidence type="ECO:0000313" key="10">
    <source>
        <dbReference type="WBParaSite" id="GPUH_0001170501-mRNA-1"/>
    </source>
</evidence>
<dbReference type="SUPFAM" id="SSF56112">
    <property type="entry name" value="Protein kinase-like (PK-like)"/>
    <property type="match status" value="2"/>
</dbReference>
<evidence type="ECO:0000259" key="7">
    <source>
        <dbReference type="PROSITE" id="PS50011"/>
    </source>
</evidence>
<feature type="transmembrane region" description="Helical" evidence="6">
    <location>
        <begin position="129"/>
        <end position="150"/>
    </location>
</feature>
<keyword evidence="3" id="KW-0547">Nucleotide-binding</keyword>
<dbReference type="Gene3D" id="1.10.510.10">
    <property type="entry name" value="Transferase(Phosphotransferase) domain 1"/>
    <property type="match status" value="2"/>
</dbReference>
<evidence type="ECO:0000256" key="4">
    <source>
        <dbReference type="ARBA" id="ARBA00022777"/>
    </source>
</evidence>
<accession>A0A183DSK0</accession>
<dbReference type="GO" id="GO:0005524">
    <property type="term" value="F:ATP binding"/>
    <property type="evidence" value="ECO:0007669"/>
    <property type="project" value="UniProtKB-KW"/>
</dbReference>
<evidence type="ECO:0000256" key="3">
    <source>
        <dbReference type="ARBA" id="ARBA00022741"/>
    </source>
</evidence>
<feature type="transmembrane region" description="Helical" evidence="6">
    <location>
        <begin position="183"/>
        <end position="206"/>
    </location>
</feature>
<keyword evidence="6" id="KW-0472">Membrane</keyword>
<dbReference type="InterPro" id="IPR008271">
    <property type="entry name" value="Ser/Thr_kinase_AS"/>
</dbReference>
<dbReference type="InterPro" id="IPR000719">
    <property type="entry name" value="Prot_kinase_dom"/>
</dbReference>
<name>A0A183DSK0_9BILA</name>